<feature type="compositionally biased region" description="Acidic residues" evidence="2">
    <location>
        <begin position="359"/>
        <end position="370"/>
    </location>
</feature>
<sequence>MTESTAASLALIADERLRARIAAVLDGPLATADSVHAEAVLDLIRTLSAQQPRSLKRTAHDDNVESSTAPAPKRACPDVVVPAHVVKDVSAVCPLRRKMNLVFSTDRRIVLAPPASASLGAKAPDAEQLQVPYDRLQKAVLVAVPDKAKPQSMLVVFGEAGDDAVYGELAPRVLAATVTEQLVAPKDGGEAFAATFQRLTNHELVAPTTYKSRARTASGKPGGYAHLACHVKGKEGFLWLLADGLVYGLKKPFLWIPHARIASMSIVPNGRAMIDVHVEARTSVDATSTRTIMFDNIAVAETDAVNEYIRSVRKAFGAVVRKEEKPAVESTAAARGAASVGGKSGAAAAVSTILSADFNSDDEDTSDDDPTFGHDESGSEEEESSVSGDESGDDEDGPPDGGAEGMELDDNE</sequence>
<gene>
    <name evidence="4" type="ORF">AMAG_12178</name>
</gene>
<dbReference type="PANTHER" id="PTHR45849:SF3">
    <property type="entry name" value="HISTONE CHAPERONE RTT106"/>
    <property type="match status" value="1"/>
</dbReference>
<feature type="compositionally biased region" description="Acidic residues" evidence="2">
    <location>
        <begin position="378"/>
        <end position="398"/>
    </location>
</feature>
<dbReference type="InterPro" id="IPR050454">
    <property type="entry name" value="RTT106/SSRP1_HistChap/FACT"/>
</dbReference>
<dbReference type="EMBL" id="GG745352">
    <property type="protein sequence ID" value="KNE67101.1"/>
    <property type="molecule type" value="Genomic_DNA"/>
</dbReference>
<protein>
    <recommendedName>
        <fullName evidence="3">Histone chaperone RTT106/FACT complex subunit SPT16-like middle domain-containing protein</fullName>
    </recommendedName>
</protein>
<dbReference type="SMART" id="SM01287">
    <property type="entry name" value="Rtt106"/>
    <property type="match status" value="1"/>
</dbReference>
<evidence type="ECO:0000313" key="4">
    <source>
        <dbReference type="EMBL" id="KNE67101.1"/>
    </source>
</evidence>
<dbReference type="Gene3D" id="2.30.29.30">
    <property type="entry name" value="Pleckstrin-homology domain (PH domain)/Phosphotyrosine-binding domain (PTB)"/>
    <property type="match status" value="1"/>
</dbReference>
<dbReference type="GO" id="GO:0042393">
    <property type="term" value="F:histone binding"/>
    <property type="evidence" value="ECO:0007669"/>
    <property type="project" value="TreeGrafter"/>
</dbReference>
<evidence type="ECO:0000256" key="2">
    <source>
        <dbReference type="SAM" id="MobiDB-lite"/>
    </source>
</evidence>
<evidence type="ECO:0000313" key="5">
    <source>
        <dbReference type="Proteomes" id="UP000054350"/>
    </source>
</evidence>
<feature type="domain" description="Histone chaperone RTT106/FACT complex subunit SPT16-like middle" evidence="3">
    <location>
        <begin position="224"/>
        <end position="319"/>
    </location>
</feature>
<reference evidence="5" key="2">
    <citation type="submission" date="2009-11" db="EMBL/GenBank/DDBJ databases">
        <title>The Genome Sequence of Allomyces macrogynus strain ATCC 38327.</title>
        <authorList>
            <consortium name="The Broad Institute Genome Sequencing Platform"/>
            <person name="Russ C."/>
            <person name="Cuomo C."/>
            <person name="Shea T."/>
            <person name="Young S.K."/>
            <person name="Zeng Q."/>
            <person name="Koehrsen M."/>
            <person name="Haas B."/>
            <person name="Borodovsky M."/>
            <person name="Guigo R."/>
            <person name="Alvarado L."/>
            <person name="Berlin A."/>
            <person name="Borenstein D."/>
            <person name="Chen Z."/>
            <person name="Engels R."/>
            <person name="Freedman E."/>
            <person name="Gellesch M."/>
            <person name="Goldberg J."/>
            <person name="Griggs A."/>
            <person name="Gujja S."/>
            <person name="Heiman D."/>
            <person name="Hepburn T."/>
            <person name="Howarth C."/>
            <person name="Jen D."/>
            <person name="Larson L."/>
            <person name="Lewis B."/>
            <person name="Mehta T."/>
            <person name="Park D."/>
            <person name="Pearson M."/>
            <person name="Roberts A."/>
            <person name="Saif S."/>
            <person name="Shenoy N."/>
            <person name="Sisk P."/>
            <person name="Stolte C."/>
            <person name="Sykes S."/>
            <person name="Walk T."/>
            <person name="White J."/>
            <person name="Yandava C."/>
            <person name="Burger G."/>
            <person name="Gray M.W."/>
            <person name="Holland P.W.H."/>
            <person name="King N."/>
            <person name="Lang F.B.F."/>
            <person name="Roger A.J."/>
            <person name="Ruiz-Trillo I."/>
            <person name="Lander E."/>
            <person name="Nusbaum C."/>
        </authorList>
    </citation>
    <scope>NUCLEOTIDE SEQUENCE [LARGE SCALE GENOMIC DNA]</scope>
    <source>
        <strain evidence="5">ATCC 38327</strain>
    </source>
</reference>
<proteinExistence type="inferred from homology"/>
<accession>A0A0L0SX91</accession>
<dbReference type="InterPro" id="IPR011993">
    <property type="entry name" value="PH-like_dom_sf"/>
</dbReference>
<dbReference type="OrthoDB" id="75754at2759"/>
<reference evidence="4 5" key="1">
    <citation type="submission" date="2009-11" db="EMBL/GenBank/DDBJ databases">
        <title>Annotation of Allomyces macrogynus ATCC 38327.</title>
        <authorList>
            <consortium name="The Broad Institute Genome Sequencing Platform"/>
            <person name="Russ C."/>
            <person name="Cuomo C."/>
            <person name="Burger G."/>
            <person name="Gray M.W."/>
            <person name="Holland P.W.H."/>
            <person name="King N."/>
            <person name="Lang F.B.F."/>
            <person name="Roger A.J."/>
            <person name="Ruiz-Trillo I."/>
            <person name="Young S.K."/>
            <person name="Zeng Q."/>
            <person name="Gargeya S."/>
            <person name="Fitzgerald M."/>
            <person name="Haas B."/>
            <person name="Abouelleil A."/>
            <person name="Alvarado L."/>
            <person name="Arachchi H.M."/>
            <person name="Berlin A."/>
            <person name="Chapman S.B."/>
            <person name="Gearin G."/>
            <person name="Goldberg J."/>
            <person name="Griggs A."/>
            <person name="Gujja S."/>
            <person name="Hansen M."/>
            <person name="Heiman D."/>
            <person name="Howarth C."/>
            <person name="Larimer J."/>
            <person name="Lui A."/>
            <person name="MacDonald P.J.P."/>
            <person name="McCowen C."/>
            <person name="Montmayeur A."/>
            <person name="Murphy C."/>
            <person name="Neiman D."/>
            <person name="Pearson M."/>
            <person name="Priest M."/>
            <person name="Roberts A."/>
            <person name="Saif S."/>
            <person name="Shea T."/>
            <person name="Sisk P."/>
            <person name="Stolte C."/>
            <person name="Sykes S."/>
            <person name="Wortman J."/>
            <person name="Nusbaum C."/>
            <person name="Birren B."/>
        </authorList>
    </citation>
    <scope>NUCLEOTIDE SEQUENCE [LARGE SCALE GENOMIC DNA]</scope>
    <source>
        <strain evidence="4 5">ATCC 38327</strain>
    </source>
</reference>
<dbReference type="Proteomes" id="UP000054350">
    <property type="component" value="Unassembled WGS sequence"/>
</dbReference>
<comment type="similarity">
    <text evidence="1">Belongs to the RTT106 family.</text>
</comment>
<feature type="region of interest" description="Disordered" evidence="2">
    <location>
        <begin position="355"/>
        <end position="412"/>
    </location>
</feature>
<evidence type="ECO:0000259" key="3">
    <source>
        <dbReference type="SMART" id="SM01287"/>
    </source>
</evidence>
<dbReference type="AlphaFoldDB" id="A0A0L0SX91"/>
<keyword evidence="5" id="KW-1185">Reference proteome</keyword>
<dbReference type="Pfam" id="PF08512">
    <property type="entry name" value="Rttp106-like_middle"/>
    <property type="match status" value="1"/>
</dbReference>
<feature type="region of interest" description="Disordered" evidence="2">
    <location>
        <begin position="52"/>
        <end position="73"/>
    </location>
</feature>
<dbReference type="SUPFAM" id="SSF50729">
    <property type="entry name" value="PH domain-like"/>
    <property type="match status" value="1"/>
</dbReference>
<evidence type="ECO:0000256" key="1">
    <source>
        <dbReference type="ARBA" id="ARBA00006159"/>
    </source>
</evidence>
<dbReference type="GO" id="GO:0031491">
    <property type="term" value="F:nucleosome binding"/>
    <property type="evidence" value="ECO:0007669"/>
    <property type="project" value="TreeGrafter"/>
</dbReference>
<dbReference type="VEuPathDB" id="FungiDB:AMAG_12178"/>
<dbReference type="STRING" id="578462.A0A0L0SX91"/>
<organism evidence="4 5">
    <name type="scientific">Allomyces macrogynus (strain ATCC 38327)</name>
    <name type="common">Allomyces javanicus var. macrogynus</name>
    <dbReference type="NCBI Taxonomy" id="578462"/>
    <lineage>
        <taxon>Eukaryota</taxon>
        <taxon>Fungi</taxon>
        <taxon>Fungi incertae sedis</taxon>
        <taxon>Blastocladiomycota</taxon>
        <taxon>Blastocladiomycetes</taxon>
        <taxon>Blastocladiales</taxon>
        <taxon>Blastocladiaceae</taxon>
        <taxon>Allomyces</taxon>
    </lineage>
</organism>
<dbReference type="InterPro" id="IPR013719">
    <property type="entry name" value="RTT106/SPT16-like_middle_dom"/>
</dbReference>
<dbReference type="PANTHER" id="PTHR45849">
    <property type="entry name" value="FACT COMPLEX SUBUNIT SSRP1"/>
    <property type="match status" value="1"/>
</dbReference>
<name>A0A0L0SX91_ALLM3</name>